<dbReference type="EMBL" id="JAVIIS010000023">
    <property type="protein sequence ID" value="MDX8441314.1"/>
    <property type="molecule type" value="Genomic_DNA"/>
</dbReference>
<gene>
    <name evidence="1" type="ORF">RFM51_17110</name>
</gene>
<dbReference type="InterPro" id="IPR036388">
    <property type="entry name" value="WH-like_DNA-bd_sf"/>
</dbReference>
<sequence>MTLKKAISGTNLEQAKSHNRRVVIETIRTNGPLSQAAIADAGGGTL</sequence>
<comment type="caution">
    <text evidence="1">The sequence shown here is derived from an EMBL/GenBank/DDBJ whole genome shotgun (WGS) entry which is preliminary data.</text>
</comment>
<evidence type="ECO:0000313" key="1">
    <source>
        <dbReference type="EMBL" id="MDX8441314.1"/>
    </source>
</evidence>
<keyword evidence="2" id="KW-1185">Reference proteome</keyword>
<reference evidence="1 2" key="1">
    <citation type="submission" date="2023-08" db="EMBL/GenBank/DDBJ databases">
        <title>Implementing the SeqCode for naming new Mesorhizobium species isolated from Vachellia karroo root nodules.</title>
        <authorList>
            <person name="Van Lill M."/>
        </authorList>
    </citation>
    <scope>NUCLEOTIDE SEQUENCE [LARGE SCALE GENOMIC DNA]</scope>
    <source>
        <strain evidence="1 2">VK3E</strain>
    </source>
</reference>
<organism evidence="1 2">
    <name type="scientific">Mesorhizobium australafricanum</name>
    <dbReference type="NCBI Taxonomy" id="3072311"/>
    <lineage>
        <taxon>Bacteria</taxon>
        <taxon>Pseudomonadati</taxon>
        <taxon>Pseudomonadota</taxon>
        <taxon>Alphaproteobacteria</taxon>
        <taxon>Hyphomicrobiales</taxon>
        <taxon>Phyllobacteriaceae</taxon>
        <taxon>Mesorhizobium</taxon>
    </lineage>
</organism>
<dbReference type="RefSeq" id="WP_320215315.1">
    <property type="nucleotide sequence ID" value="NZ_JAVIIS010000023.1"/>
</dbReference>
<dbReference type="Proteomes" id="UP001272097">
    <property type="component" value="Unassembled WGS sequence"/>
</dbReference>
<name>A0ABU4WZ37_9HYPH</name>
<accession>A0ABU4WZ37</accession>
<proteinExistence type="predicted"/>
<protein>
    <submittedName>
        <fullName evidence="1">Uncharacterized protein</fullName>
    </submittedName>
</protein>
<dbReference type="Gene3D" id="1.10.10.10">
    <property type="entry name" value="Winged helix-like DNA-binding domain superfamily/Winged helix DNA-binding domain"/>
    <property type="match status" value="1"/>
</dbReference>
<evidence type="ECO:0000313" key="2">
    <source>
        <dbReference type="Proteomes" id="UP001272097"/>
    </source>
</evidence>